<keyword evidence="2" id="KW-1185">Reference proteome</keyword>
<reference evidence="3" key="1">
    <citation type="submission" date="2025-08" db="UniProtKB">
        <authorList>
            <consortium name="RefSeq"/>
        </authorList>
    </citation>
    <scope>IDENTIFICATION</scope>
</reference>
<gene>
    <name evidence="3" type="primary">LOC115464817</name>
</gene>
<protein>
    <submittedName>
        <fullName evidence="3">CASP8-associated protein 2-like</fullName>
    </submittedName>
</protein>
<evidence type="ECO:0000313" key="3">
    <source>
        <dbReference type="RefSeq" id="XP_030051036.1"/>
    </source>
</evidence>
<keyword evidence="1" id="KW-0175">Coiled coil</keyword>
<evidence type="ECO:0000256" key="1">
    <source>
        <dbReference type="SAM" id="Coils"/>
    </source>
</evidence>
<dbReference type="GO" id="GO:0005739">
    <property type="term" value="C:mitochondrion"/>
    <property type="evidence" value="ECO:0007669"/>
    <property type="project" value="TreeGrafter"/>
</dbReference>
<dbReference type="OrthoDB" id="1938039at2759"/>
<dbReference type="AlphaFoldDB" id="A0A6P7XCS7"/>
<dbReference type="RefSeq" id="XP_030051036.1">
    <property type="nucleotide sequence ID" value="XM_030195176.1"/>
</dbReference>
<dbReference type="GeneID" id="115464817"/>
<proteinExistence type="predicted"/>
<sequence length="181" mass="20104">MMATNNGGDATFFTDLYGASGMDNEEEEDIKDGNSVDIYAGLDSLSSVSEISSKPGTPSRNILDLYEEILTEEGTAKEASHNDLQQKLEKCQKQIKELMRKMTEMQTQNSGLQNENLVLKKNISALIKTARVEITRKSEEINHLHQRIHVEVNRVSVYPSVAIALLETGSLQLQIHGALLD</sequence>
<dbReference type="InParanoid" id="A0A6P7XCS7"/>
<dbReference type="GO" id="GO:0003714">
    <property type="term" value="F:transcription corepressor activity"/>
    <property type="evidence" value="ECO:0007669"/>
    <property type="project" value="TreeGrafter"/>
</dbReference>
<dbReference type="KEGG" id="muo:115464817"/>
<dbReference type="PANTHER" id="PTHR15489:SF2">
    <property type="entry name" value="CASP8-ASSOCIATED PROTEIN 2"/>
    <property type="match status" value="1"/>
</dbReference>
<dbReference type="Proteomes" id="UP000515156">
    <property type="component" value="Chromosome 3"/>
</dbReference>
<feature type="coiled-coil region" evidence="1">
    <location>
        <begin position="81"/>
        <end position="115"/>
    </location>
</feature>
<name>A0A6P7XCS7_9AMPH</name>
<dbReference type="GO" id="GO:0036337">
    <property type="term" value="P:Fas signaling pathway"/>
    <property type="evidence" value="ECO:0007669"/>
    <property type="project" value="TreeGrafter"/>
</dbReference>
<dbReference type="GO" id="GO:0016605">
    <property type="term" value="C:PML body"/>
    <property type="evidence" value="ECO:0007669"/>
    <property type="project" value="TreeGrafter"/>
</dbReference>
<organism evidence="2 3">
    <name type="scientific">Microcaecilia unicolor</name>
    <dbReference type="NCBI Taxonomy" id="1415580"/>
    <lineage>
        <taxon>Eukaryota</taxon>
        <taxon>Metazoa</taxon>
        <taxon>Chordata</taxon>
        <taxon>Craniata</taxon>
        <taxon>Vertebrata</taxon>
        <taxon>Euteleostomi</taxon>
        <taxon>Amphibia</taxon>
        <taxon>Gymnophiona</taxon>
        <taxon>Siphonopidae</taxon>
        <taxon>Microcaecilia</taxon>
    </lineage>
</organism>
<dbReference type="InterPro" id="IPR039674">
    <property type="entry name" value="FLASH"/>
</dbReference>
<accession>A0A6P7XCS7</accession>
<dbReference type="PANTHER" id="PTHR15489">
    <property type="entry name" value="CASPASE 8 ASSOCIATED PROTEIN 2"/>
    <property type="match status" value="1"/>
</dbReference>
<evidence type="ECO:0000313" key="2">
    <source>
        <dbReference type="Proteomes" id="UP000515156"/>
    </source>
</evidence>
<dbReference type="GO" id="GO:0008625">
    <property type="term" value="P:extrinsic apoptotic signaling pathway via death domain receptors"/>
    <property type="evidence" value="ECO:0007669"/>
    <property type="project" value="TreeGrafter"/>
</dbReference>